<reference evidence="4 5" key="1">
    <citation type="journal article" date="2011" name="J. Bacteriol.">
        <title>Genome sequence of strain IMCC3088, a proteorhodopsin-containing marine bacterium belonging to the OM60/NOR5 clade.</title>
        <authorList>
            <person name="Jang Y."/>
            <person name="Oh H.M."/>
            <person name="Kang I."/>
            <person name="Lee K."/>
            <person name="Yang S.J."/>
            <person name="Cho J.C."/>
        </authorList>
    </citation>
    <scope>NUCLEOTIDE SEQUENCE [LARGE SCALE GENOMIC DNA]</scope>
    <source>
        <strain evidence="4 5">IMCC3088</strain>
    </source>
</reference>
<dbReference type="Pfam" id="PF04613">
    <property type="entry name" value="LpxD"/>
    <property type="match status" value="1"/>
</dbReference>
<dbReference type="RefSeq" id="WP_009574520.1">
    <property type="nucleotide sequence ID" value="NZ_AEIG01000005.1"/>
</dbReference>
<feature type="domain" description="Mannose-1-phosphate guanyltransferase C-terminal" evidence="3">
    <location>
        <begin position="100"/>
        <end position="179"/>
    </location>
</feature>
<dbReference type="SUPFAM" id="SSF51161">
    <property type="entry name" value="Trimeric LpxA-like enzymes"/>
    <property type="match status" value="1"/>
</dbReference>
<name>F3KYQ3_9GAMM</name>
<accession>F3KYQ3</accession>
<feature type="domain" description="UDP-3-O-[3-hydroxymyristoyl] glucosamine N-acyltransferase non-repeat region" evidence="2">
    <location>
        <begin position="18"/>
        <end position="86"/>
    </location>
</feature>
<dbReference type="OrthoDB" id="9784739at2"/>
<evidence type="ECO:0000256" key="1">
    <source>
        <dbReference type="HAMAP-Rule" id="MF_00523"/>
    </source>
</evidence>
<dbReference type="UniPathway" id="UPA00973"/>
<evidence type="ECO:0000313" key="4">
    <source>
        <dbReference type="EMBL" id="EGG30817.1"/>
    </source>
</evidence>
<dbReference type="Gene3D" id="2.160.10.10">
    <property type="entry name" value="Hexapeptide repeat proteins"/>
    <property type="match status" value="1"/>
</dbReference>
<dbReference type="Pfam" id="PF00132">
    <property type="entry name" value="Hexapep"/>
    <property type="match status" value="1"/>
</dbReference>
<keyword evidence="1 4" id="KW-0012">Acyltransferase</keyword>
<keyword evidence="1" id="KW-0677">Repeat</keyword>
<sequence>MLASILAEHLQLELVGNDRDISAIAPIHTASSTELAFVSQARFLSQLALTRAGVVIIKPAWSDRVPEGCAAILASDPYLAFARATHYFAAAKELATGIHPSAQVHPEATVDATAAVGAHVSVGRGTEIGPCVTIGANVSIADHCKIGAGSRLEAGVVVYSDVHIGQRCRIHSNAVIGSDGFGFAPSPEGWVKIEQLGGVRIGDDCDIGANTVIDRGALQHTVLGNNVIIDNLVQVAHNCIIGDQTAIAACVGLAGSTRIGRRCTLAGGVGVVGHLDICDDVHVTAMSMVTKSIIEPGSYSSGTTMMPSVEWRKSAVRMGQLENLNKRVQQLEKLLSKETRDQ</sequence>
<dbReference type="InterPro" id="IPR018357">
    <property type="entry name" value="Hexapep_transf_CS"/>
</dbReference>
<comment type="subunit">
    <text evidence="1">Homotrimer.</text>
</comment>
<dbReference type="PANTHER" id="PTHR43378">
    <property type="entry name" value="UDP-3-O-ACYLGLUCOSAMINE N-ACYLTRANSFERASE"/>
    <property type="match status" value="1"/>
</dbReference>
<dbReference type="HAMAP" id="MF_00523">
    <property type="entry name" value="LpxD"/>
    <property type="match status" value="1"/>
</dbReference>
<dbReference type="Pfam" id="PF25087">
    <property type="entry name" value="GMPPB_C"/>
    <property type="match status" value="1"/>
</dbReference>
<proteinExistence type="inferred from homology"/>
<dbReference type="GO" id="GO:0103118">
    <property type="term" value="F:UDP-3-O-[(3R)-3-hydroxyacyl]-glucosamine N-acyltransferase activity"/>
    <property type="evidence" value="ECO:0007669"/>
    <property type="project" value="UniProtKB-EC"/>
</dbReference>
<dbReference type="Gene3D" id="1.20.5.170">
    <property type="match status" value="1"/>
</dbReference>
<evidence type="ECO:0000313" key="5">
    <source>
        <dbReference type="Proteomes" id="UP000005615"/>
    </source>
</evidence>
<dbReference type="InterPro" id="IPR007691">
    <property type="entry name" value="LpxD"/>
</dbReference>
<keyword evidence="1" id="KW-0441">Lipid A biosynthesis</keyword>
<dbReference type="GO" id="GO:0016410">
    <property type="term" value="F:N-acyltransferase activity"/>
    <property type="evidence" value="ECO:0007669"/>
    <property type="project" value="InterPro"/>
</dbReference>
<comment type="similarity">
    <text evidence="1">Belongs to the transferase hexapeptide repeat family. LpxD subfamily.</text>
</comment>
<dbReference type="AlphaFoldDB" id="F3KYQ3"/>
<dbReference type="eggNOG" id="COG1044">
    <property type="taxonomic scope" value="Bacteria"/>
</dbReference>
<dbReference type="PROSITE" id="PS00101">
    <property type="entry name" value="HEXAPEP_TRANSFERASES"/>
    <property type="match status" value="1"/>
</dbReference>
<dbReference type="GO" id="GO:0009245">
    <property type="term" value="P:lipid A biosynthetic process"/>
    <property type="evidence" value="ECO:0007669"/>
    <property type="project" value="UniProtKB-UniRule"/>
</dbReference>
<gene>
    <name evidence="1" type="primary">lpxD</name>
    <name evidence="4" type="ORF">IMCC3088_2006</name>
</gene>
<dbReference type="EC" id="2.3.1.191" evidence="1"/>
<keyword evidence="1 4" id="KW-0808">Transferase</keyword>
<keyword evidence="1" id="KW-0443">Lipid metabolism</keyword>
<dbReference type="InterPro" id="IPR001451">
    <property type="entry name" value="Hexapep"/>
</dbReference>
<comment type="function">
    <text evidence="1">Catalyzes the N-acylation of UDP-3-O-acylglucosamine using 3-hydroxyacyl-ACP as the acyl donor. Is involved in the biosynthesis of lipid A, a phosphorylated glycolipid that anchors the lipopolysaccharide to the outer membrane of the cell.</text>
</comment>
<dbReference type="GO" id="GO:0016020">
    <property type="term" value="C:membrane"/>
    <property type="evidence" value="ECO:0007669"/>
    <property type="project" value="GOC"/>
</dbReference>
<comment type="caution">
    <text evidence="4">The sequence shown here is derived from an EMBL/GenBank/DDBJ whole genome shotgun (WGS) entry which is preliminary data.</text>
</comment>
<dbReference type="InterPro" id="IPR011004">
    <property type="entry name" value="Trimer_LpxA-like_sf"/>
</dbReference>
<dbReference type="InterPro" id="IPR020573">
    <property type="entry name" value="UDP_GlcNAc_AcTrfase_non-rep"/>
</dbReference>
<comment type="catalytic activity">
    <reaction evidence="1">
        <text>a UDP-3-O-[(3R)-3-hydroxyacyl]-alpha-D-glucosamine + a (3R)-hydroxyacyl-[ACP] = a UDP-2-N,3-O-bis[(3R)-3-hydroxyacyl]-alpha-D-glucosamine + holo-[ACP] + H(+)</text>
        <dbReference type="Rhea" id="RHEA:53836"/>
        <dbReference type="Rhea" id="RHEA-COMP:9685"/>
        <dbReference type="Rhea" id="RHEA-COMP:9945"/>
        <dbReference type="ChEBI" id="CHEBI:15378"/>
        <dbReference type="ChEBI" id="CHEBI:64479"/>
        <dbReference type="ChEBI" id="CHEBI:78827"/>
        <dbReference type="ChEBI" id="CHEBI:137740"/>
        <dbReference type="ChEBI" id="CHEBI:137748"/>
        <dbReference type="EC" id="2.3.1.191"/>
    </reaction>
</comment>
<feature type="active site" description="Proton acceptor" evidence="1">
    <location>
        <position position="237"/>
    </location>
</feature>
<dbReference type="InterPro" id="IPR056729">
    <property type="entry name" value="GMPPB_C"/>
</dbReference>
<keyword evidence="1" id="KW-0444">Lipid biosynthesis</keyword>
<dbReference type="NCBIfam" id="NF002060">
    <property type="entry name" value="PRK00892.1"/>
    <property type="match status" value="1"/>
</dbReference>
<dbReference type="Proteomes" id="UP000005615">
    <property type="component" value="Unassembled WGS sequence"/>
</dbReference>
<dbReference type="Gene3D" id="3.40.1390.10">
    <property type="entry name" value="MurE/MurF, N-terminal domain"/>
    <property type="match status" value="1"/>
</dbReference>
<dbReference type="EMBL" id="AEIG01000005">
    <property type="protein sequence ID" value="EGG30817.1"/>
    <property type="molecule type" value="Genomic_DNA"/>
</dbReference>
<comment type="pathway">
    <text evidence="1">Bacterial outer membrane biogenesis; LPS lipid A biosynthesis.</text>
</comment>
<dbReference type="PANTHER" id="PTHR43378:SF2">
    <property type="entry name" value="UDP-3-O-ACYLGLUCOSAMINE N-ACYLTRANSFERASE 1, MITOCHONDRIAL-RELATED"/>
    <property type="match status" value="1"/>
</dbReference>
<dbReference type="STRING" id="2518989.IMCC3088_2006"/>
<keyword evidence="5" id="KW-1185">Reference proteome</keyword>
<evidence type="ECO:0000259" key="3">
    <source>
        <dbReference type="Pfam" id="PF25087"/>
    </source>
</evidence>
<dbReference type="CDD" id="cd03352">
    <property type="entry name" value="LbH_LpxD"/>
    <property type="match status" value="1"/>
</dbReference>
<organism evidence="4 5">
    <name type="scientific">Aequoribacter fuscus</name>
    <dbReference type="NCBI Taxonomy" id="2518989"/>
    <lineage>
        <taxon>Bacteria</taxon>
        <taxon>Pseudomonadati</taxon>
        <taxon>Pseudomonadota</taxon>
        <taxon>Gammaproteobacteria</taxon>
        <taxon>Cellvibrionales</taxon>
        <taxon>Halieaceae</taxon>
        <taxon>Aequoribacter</taxon>
    </lineage>
</organism>
<protein>
    <recommendedName>
        <fullName evidence="1">UDP-3-O-acylglucosamine N-acyltransferase</fullName>
        <ecNumber evidence="1">2.3.1.191</ecNumber>
    </recommendedName>
</protein>
<evidence type="ECO:0000259" key="2">
    <source>
        <dbReference type="Pfam" id="PF04613"/>
    </source>
</evidence>
<dbReference type="NCBIfam" id="TIGR01853">
    <property type="entry name" value="lipid_A_lpxD"/>
    <property type="match status" value="1"/>
</dbReference>